<evidence type="ECO:0000256" key="4">
    <source>
        <dbReference type="ARBA" id="ARBA00022741"/>
    </source>
</evidence>
<feature type="domain" description="Histidine kinase/HSP90-like ATPase" evidence="9">
    <location>
        <begin position="306"/>
        <end position="440"/>
    </location>
</feature>
<accession>A0AAN6D9W5</accession>
<protein>
    <recommendedName>
        <fullName evidence="8">Protein-serine/threonine kinase</fullName>
        <ecNumber evidence="8">2.7.11.-</ecNumber>
    </recommendedName>
</protein>
<organism evidence="11 12">
    <name type="scientific">Ogataea haglerorum</name>
    <dbReference type="NCBI Taxonomy" id="1937702"/>
    <lineage>
        <taxon>Eukaryota</taxon>
        <taxon>Fungi</taxon>
        <taxon>Dikarya</taxon>
        <taxon>Ascomycota</taxon>
        <taxon>Saccharomycotina</taxon>
        <taxon>Pichiomycetes</taxon>
        <taxon>Pichiales</taxon>
        <taxon>Pichiaceae</taxon>
        <taxon>Ogataea</taxon>
    </lineage>
</organism>
<reference evidence="11" key="1">
    <citation type="journal article" date="2021" name="G3 (Bethesda)">
        <title>Genomic diversity, chromosomal rearrangements, and interspecies hybridization in the ogataea polymorpha species complex.</title>
        <authorList>
            <person name="Hanson S.J."/>
            <person name="Cinneide E.O."/>
            <person name="Salzberg L.I."/>
            <person name="Wolfe K.H."/>
            <person name="McGowan J."/>
            <person name="Fitzpatrick D.A."/>
            <person name="Matlin K."/>
        </authorList>
    </citation>
    <scope>NUCLEOTIDE SEQUENCE</scope>
    <source>
        <strain evidence="11">83-405-1</strain>
    </source>
</reference>
<dbReference type="SUPFAM" id="SSF69012">
    <property type="entry name" value="alpha-ketoacid dehydrogenase kinase, N-terminal domain"/>
    <property type="match status" value="1"/>
</dbReference>
<evidence type="ECO:0000259" key="9">
    <source>
        <dbReference type="Pfam" id="PF02518"/>
    </source>
</evidence>
<dbReference type="GO" id="GO:0004740">
    <property type="term" value="F:pyruvate dehydrogenase (acetyl-transferring) kinase activity"/>
    <property type="evidence" value="ECO:0007669"/>
    <property type="project" value="TreeGrafter"/>
</dbReference>
<evidence type="ECO:0000256" key="5">
    <source>
        <dbReference type="ARBA" id="ARBA00022777"/>
    </source>
</evidence>
<keyword evidence="3 8" id="KW-0808">Transferase</keyword>
<dbReference type="InterPro" id="IPR018955">
    <property type="entry name" value="BCDHK/PDK_N"/>
</dbReference>
<evidence type="ECO:0000256" key="6">
    <source>
        <dbReference type="ARBA" id="ARBA00022840"/>
    </source>
</evidence>
<comment type="caution">
    <text evidence="11">The sequence shown here is derived from an EMBL/GenBank/DDBJ whole genome shotgun (WGS) entry which is preliminary data.</text>
</comment>
<dbReference type="Gene3D" id="1.20.140.20">
    <property type="entry name" value="Alpha-ketoacid/pyruvate dehydrogenase kinase, N-terminal domain"/>
    <property type="match status" value="1"/>
</dbReference>
<sequence length="450" mass="51495">MSLAWRSLRRSLIWKRPLSVRYQSGYPTNMPPNRILQEQHVLRTGLERFIQKQAARPVPTVALNDLLKFNSAASHRDKSLMLVENANETLNDMVVLVTRRLIQFMKLPYIVVLNAKIADIYTAYLDTLKVILEFVAKCDPASELTEEFTFKIQNLEQNDLFLQMLKKTIDIHTDNLSILSEGFEEISGLNLVDDKTFLNDHLKERILMRLLANHHIQLTEQLNYKGEELERLDQIGMIEPNMNVLEVLHRSFAFVNDMAALKYDEKIQMNLKTVIINGDDTTTEQIVENFESPDGLEPLKFPYISSHIEYVLNEIFKNSARAHIENGVKKPVDVLIVVNKPNVEKPGPQFYKLEMRVGDHGLGIKPEVLDKLFDYSFTTFESEAVEEDSYKTLNNTGANQANIIAGMGYGLPLSLTYNRLFNGDIELKSVYGQGTTVYLKWLGVDAKQIP</sequence>
<evidence type="ECO:0000259" key="10">
    <source>
        <dbReference type="Pfam" id="PF10436"/>
    </source>
</evidence>
<dbReference type="Gene3D" id="3.30.565.10">
    <property type="entry name" value="Histidine kinase-like ATPase, C-terminal domain"/>
    <property type="match status" value="1"/>
</dbReference>
<comment type="similarity">
    <text evidence="1 8">Belongs to the PDK/BCKDK protein kinase family.</text>
</comment>
<dbReference type="Pfam" id="PF02518">
    <property type="entry name" value="HATPase_c"/>
    <property type="match status" value="1"/>
</dbReference>
<feature type="domain" description="Branched-chain alpha-ketoacid dehydrogenase kinase/Pyruvate dehydrogenase kinase N-terminal" evidence="10">
    <location>
        <begin position="61"/>
        <end position="238"/>
    </location>
</feature>
<evidence type="ECO:0000313" key="11">
    <source>
        <dbReference type="EMBL" id="KAG7730171.1"/>
    </source>
</evidence>
<dbReference type="Proteomes" id="UP000738402">
    <property type="component" value="Unassembled WGS sequence"/>
</dbReference>
<dbReference type="SUPFAM" id="SSF55874">
    <property type="entry name" value="ATPase domain of HSP90 chaperone/DNA topoisomerase II/histidine kinase"/>
    <property type="match status" value="1"/>
</dbReference>
<dbReference type="GO" id="GO:0010906">
    <property type="term" value="P:regulation of glucose metabolic process"/>
    <property type="evidence" value="ECO:0007669"/>
    <property type="project" value="TreeGrafter"/>
</dbReference>
<dbReference type="InterPro" id="IPR003594">
    <property type="entry name" value="HATPase_dom"/>
</dbReference>
<evidence type="ECO:0000256" key="1">
    <source>
        <dbReference type="ARBA" id="ARBA00006155"/>
    </source>
</evidence>
<name>A0AAN6D9W5_9ASCO</name>
<evidence type="ECO:0000313" key="12">
    <source>
        <dbReference type="Proteomes" id="UP000738402"/>
    </source>
</evidence>
<dbReference type="PANTHER" id="PTHR11947:SF20">
    <property type="entry name" value="[3-METHYL-2-OXOBUTANOATE DEHYDROGENASE [LIPOAMIDE]] KINASE, MITOCHONDRIAL"/>
    <property type="match status" value="1"/>
</dbReference>
<dbReference type="AlphaFoldDB" id="A0AAN6D9W5"/>
<dbReference type="GO" id="GO:0005759">
    <property type="term" value="C:mitochondrial matrix"/>
    <property type="evidence" value="ECO:0007669"/>
    <property type="project" value="UniProtKB-SubCell"/>
</dbReference>
<dbReference type="InterPro" id="IPR036784">
    <property type="entry name" value="AK/P_DHK_N_sf"/>
</dbReference>
<dbReference type="EMBL" id="JAHLUH010000002">
    <property type="protein sequence ID" value="KAG7730171.1"/>
    <property type="molecule type" value="Genomic_DNA"/>
</dbReference>
<keyword evidence="2" id="KW-0597">Phosphoprotein</keyword>
<dbReference type="InterPro" id="IPR039028">
    <property type="entry name" value="BCKD/PDK"/>
</dbReference>
<dbReference type="InterPro" id="IPR036890">
    <property type="entry name" value="HATPase_C_sf"/>
</dbReference>
<evidence type="ECO:0000256" key="7">
    <source>
        <dbReference type="ARBA" id="ARBA00023128"/>
    </source>
</evidence>
<keyword evidence="7 8" id="KW-0496">Mitochondrion</keyword>
<dbReference type="EC" id="2.7.11.-" evidence="8"/>
<evidence type="ECO:0000256" key="8">
    <source>
        <dbReference type="RuleBase" id="RU366032"/>
    </source>
</evidence>
<keyword evidence="5 8" id="KW-0418">Kinase</keyword>
<dbReference type="PANTHER" id="PTHR11947">
    <property type="entry name" value="PYRUVATE DEHYDROGENASE KINASE"/>
    <property type="match status" value="1"/>
</dbReference>
<proteinExistence type="inferred from homology"/>
<dbReference type="GO" id="GO:0005524">
    <property type="term" value="F:ATP binding"/>
    <property type="evidence" value="ECO:0007669"/>
    <property type="project" value="UniProtKB-UniRule"/>
</dbReference>
<dbReference type="Pfam" id="PF10436">
    <property type="entry name" value="BCDHK_Adom3"/>
    <property type="match status" value="1"/>
</dbReference>
<evidence type="ECO:0000256" key="2">
    <source>
        <dbReference type="ARBA" id="ARBA00022553"/>
    </source>
</evidence>
<keyword evidence="6 8" id="KW-0067">ATP-binding</keyword>
<comment type="subcellular location">
    <subcellularLocation>
        <location evidence="8">Mitochondrion matrix</location>
    </subcellularLocation>
</comment>
<evidence type="ECO:0000256" key="3">
    <source>
        <dbReference type="ARBA" id="ARBA00022679"/>
    </source>
</evidence>
<keyword evidence="4 8" id="KW-0547">Nucleotide-binding</keyword>
<gene>
    <name evidence="11" type="ORF">KL933_001251</name>
</gene>